<dbReference type="InterPro" id="IPR036291">
    <property type="entry name" value="NAD(P)-bd_dom_sf"/>
</dbReference>
<evidence type="ECO:0000313" key="3">
    <source>
        <dbReference type="Proteomes" id="UP000759103"/>
    </source>
</evidence>
<dbReference type="InterPro" id="IPR051783">
    <property type="entry name" value="NAD(P)-dependent_oxidoreduct"/>
</dbReference>
<keyword evidence="3" id="KW-1185">Reference proteome</keyword>
<evidence type="ECO:0000259" key="1">
    <source>
        <dbReference type="Pfam" id="PF13460"/>
    </source>
</evidence>
<dbReference type="RefSeq" id="WP_219747981.1">
    <property type="nucleotide sequence ID" value="NZ_JAHXZN010000001.1"/>
</dbReference>
<name>A0ABS7BMD0_9SPHN</name>
<protein>
    <submittedName>
        <fullName evidence="2">NAD(P)H-binding protein</fullName>
    </submittedName>
</protein>
<accession>A0ABS7BMD0</accession>
<dbReference type="PANTHER" id="PTHR48079">
    <property type="entry name" value="PROTEIN YEEZ"/>
    <property type="match status" value="1"/>
</dbReference>
<organism evidence="2 3">
    <name type="scientific">Sphingomonas citri</name>
    <dbReference type="NCBI Taxonomy" id="2862499"/>
    <lineage>
        <taxon>Bacteria</taxon>
        <taxon>Pseudomonadati</taxon>
        <taxon>Pseudomonadota</taxon>
        <taxon>Alphaproteobacteria</taxon>
        <taxon>Sphingomonadales</taxon>
        <taxon>Sphingomonadaceae</taxon>
        <taxon>Sphingomonas</taxon>
    </lineage>
</organism>
<evidence type="ECO:0000313" key="2">
    <source>
        <dbReference type="EMBL" id="MBW6530660.1"/>
    </source>
</evidence>
<feature type="domain" description="NAD(P)-binding" evidence="1">
    <location>
        <begin position="7"/>
        <end position="146"/>
    </location>
</feature>
<proteinExistence type="predicted"/>
<reference evidence="2 3" key="1">
    <citation type="submission" date="2021-07" db="EMBL/GenBank/DDBJ databases">
        <title>Sphingomonas sp.</title>
        <authorList>
            <person name="Feng G."/>
            <person name="Li J."/>
            <person name="Pan M."/>
        </authorList>
    </citation>
    <scope>NUCLEOTIDE SEQUENCE [LARGE SCALE GENOMIC DNA]</scope>
    <source>
        <strain evidence="2 3">RRHST34</strain>
    </source>
</reference>
<comment type="caution">
    <text evidence="2">The sequence shown here is derived from an EMBL/GenBank/DDBJ whole genome shotgun (WGS) entry which is preliminary data.</text>
</comment>
<dbReference type="SUPFAM" id="SSF51735">
    <property type="entry name" value="NAD(P)-binding Rossmann-fold domains"/>
    <property type="match status" value="1"/>
</dbReference>
<dbReference type="Gene3D" id="3.40.50.720">
    <property type="entry name" value="NAD(P)-binding Rossmann-like Domain"/>
    <property type="match status" value="1"/>
</dbReference>
<dbReference type="InterPro" id="IPR016040">
    <property type="entry name" value="NAD(P)-bd_dom"/>
</dbReference>
<dbReference type="Proteomes" id="UP000759103">
    <property type="component" value="Unassembled WGS sequence"/>
</dbReference>
<dbReference type="Pfam" id="PF13460">
    <property type="entry name" value="NAD_binding_10"/>
    <property type="match status" value="1"/>
</dbReference>
<sequence length="301" mass="31423">MILALTGATGFVGGALMKQALAAGHQVRALARRAQTGREGVTWVSGALNDAAALSELVSTADAVVHVAGAVNAPDRAGFAAANIEGTRAVVEAAKVWGVAPFVHVSSLAAREPTLSNYGWSKAGAEAIVHESGLDWTIVRPPGVYGPGDMEQRDLFRAARRGVVPLPPNGRLSIVHVDDLARLLLTLAEQPGTGAHATYEPASPDGALRYTEFARAIAAAIGRRALPLPLPAALLRLAARGDALFRGANAKLTADRVAYMVHPDWTADPAKAPPPELWRARIGAAEGLAGTARWYRAQGLL</sequence>
<dbReference type="PANTHER" id="PTHR48079:SF6">
    <property type="entry name" value="NAD(P)-BINDING DOMAIN-CONTAINING PROTEIN-RELATED"/>
    <property type="match status" value="1"/>
</dbReference>
<dbReference type="EMBL" id="JAHXZN010000001">
    <property type="protein sequence ID" value="MBW6530660.1"/>
    <property type="molecule type" value="Genomic_DNA"/>
</dbReference>
<gene>
    <name evidence="2" type="ORF">KZ820_07915</name>
</gene>